<reference evidence="3" key="2">
    <citation type="journal article" date="2017" name="Nat. Plants">
        <title>The Aegilops tauschii genome reveals multiple impacts of transposons.</title>
        <authorList>
            <person name="Zhao G."/>
            <person name="Zou C."/>
            <person name="Li K."/>
            <person name="Wang K."/>
            <person name="Li T."/>
            <person name="Gao L."/>
            <person name="Zhang X."/>
            <person name="Wang H."/>
            <person name="Yang Z."/>
            <person name="Liu X."/>
            <person name="Jiang W."/>
            <person name="Mao L."/>
            <person name="Kong X."/>
            <person name="Jiao Y."/>
            <person name="Jia J."/>
        </authorList>
    </citation>
    <scope>NUCLEOTIDE SEQUENCE [LARGE SCALE GENOMIC DNA]</scope>
    <source>
        <strain evidence="3">cv. AL8/78</strain>
    </source>
</reference>
<name>A0A453HNZ2_AEGTS</name>
<keyword evidence="3" id="KW-1185">Reference proteome</keyword>
<keyword evidence="1" id="KW-0812">Transmembrane</keyword>
<sequence length="45" mass="5111">SWEIGLMTCAYSFCYQLCFVWLLIAFHLGRLQTNLAKLQAASDPS</sequence>
<evidence type="ECO:0000313" key="2">
    <source>
        <dbReference type="EnsemblPlants" id="AET4Gv20252100.50"/>
    </source>
</evidence>
<organism evidence="2 3">
    <name type="scientific">Aegilops tauschii subsp. strangulata</name>
    <name type="common">Goatgrass</name>
    <dbReference type="NCBI Taxonomy" id="200361"/>
    <lineage>
        <taxon>Eukaryota</taxon>
        <taxon>Viridiplantae</taxon>
        <taxon>Streptophyta</taxon>
        <taxon>Embryophyta</taxon>
        <taxon>Tracheophyta</taxon>
        <taxon>Spermatophyta</taxon>
        <taxon>Magnoliopsida</taxon>
        <taxon>Liliopsida</taxon>
        <taxon>Poales</taxon>
        <taxon>Poaceae</taxon>
        <taxon>BOP clade</taxon>
        <taxon>Pooideae</taxon>
        <taxon>Triticodae</taxon>
        <taxon>Triticeae</taxon>
        <taxon>Triticinae</taxon>
        <taxon>Aegilops</taxon>
    </lineage>
</organism>
<evidence type="ECO:0000313" key="3">
    <source>
        <dbReference type="Proteomes" id="UP000015105"/>
    </source>
</evidence>
<reference evidence="2" key="4">
    <citation type="submission" date="2019-03" db="UniProtKB">
        <authorList>
            <consortium name="EnsemblPlants"/>
        </authorList>
    </citation>
    <scope>IDENTIFICATION</scope>
</reference>
<protein>
    <submittedName>
        <fullName evidence="2">Uncharacterized protein</fullName>
    </submittedName>
</protein>
<reference evidence="2" key="5">
    <citation type="journal article" date="2021" name="G3 (Bethesda)">
        <title>Aegilops tauschii genome assembly Aet v5.0 features greater sequence contiguity and improved annotation.</title>
        <authorList>
            <person name="Wang L."/>
            <person name="Zhu T."/>
            <person name="Rodriguez J.C."/>
            <person name="Deal K.R."/>
            <person name="Dubcovsky J."/>
            <person name="McGuire P.E."/>
            <person name="Lux T."/>
            <person name="Spannagl M."/>
            <person name="Mayer K.F.X."/>
            <person name="Baldrich P."/>
            <person name="Meyers B.C."/>
            <person name="Huo N."/>
            <person name="Gu Y.Q."/>
            <person name="Zhou H."/>
            <person name="Devos K.M."/>
            <person name="Bennetzen J.L."/>
            <person name="Unver T."/>
            <person name="Budak H."/>
            <person name="Gulick P.J."/>
            <person name="Galiba G."/>
            <person name="Kalapos B."/>
            <person name="Nelson D.R."/>
            <person name="Li P."/>
            <person name="You F.M."/>
            <person name="Luo M.C."/>
            <person name="Dvorak J."/>
        </authorList>
    </citation>
    <scope>NUCLEOTIDE SEQUENCE [LARGE SCALE GENOMIC DNA]</scope>
    <source>
        <strain evidence="2">cv. AL8/78</strain>
    </source>
</reference>
<reference evidence="2" key="3">
    <citation type="journal article" date="2017" name="Nature">
        <title>Genome sequence of the progenitor of the wheat D genome Aegilops tauschii.</title>
        <authorList>
            <person name="Luo M.C."/>
            <person name="Gu Y.Q."/>
            <person name="Puiu D."/>
            <person name="Wang H."/>
            <person name="Twardziok S.O."/>
            <person name="Deal K.R."/>
            <person name="Huo N."/>
            <person name="Zhu T."/>
            <person name="Wang L."/>
            <person name="Wang Y."/>
            <person name="McGuire P.E."/>
            <person name="Liu S."/>
            <person name="Long H."/>
            <person name="Ramasamy R.K."/>
            <person name="Rodriguez J.C."/>
            <person name="Van S.L."/>
            <person name="Yuan L."/>
            <person name="Wang Z."/>
            <person name="Xia Z."/>
            <person name="Xiao L."/>
            <person name="Anderson O.D."/>
            <person name="Ouyang S."/>
            <person name="Liang Y."/>
            <person name="Zimin A.V."/>
            <person name="Pertea G."/>
            <person name="Qi P."/>
            <person name="Bennetzen J.L."/>
            <person name="Dai X."/>
            <person name="Dawson M.W."/>
            <person name="Muller H.G."/>
            <person name="Kugler K."/>
            <person name="Rivarola-Duarte L."/>
            <person name="Spannagl M."/>
            <person name="Mayer K.F.X."/>
            <person name="Lu F.H."/>
            <person name="Bevan M.W."/>
            <person name="Leroy P."/>
            <person name="Li P."/>
            <person name="You F.M."/>
            <person name="Sun Q."/>
            <person name="Liu Z."/>
            <person name="Lyons E."/>
            <person name="Wicker T."/>
            <person name="Salzberg S.L."/>
            <person name="Devos K.M."/>
            <person name="Dvorak J."/>
        </authorList>
    </citation>
    <scope>NUCLEOTIDE SEQUENCE [LARGE SCALE GENOMIC DNA]</scope>
    <source>
        <strain evidence="2">cv. AL8/78</strain>
    </source>
</reference>
<dbReference type="Gramene" id="AET4Gv20252100.50">
    <property type="protein sequence ID" value="AET4Gv20252100.50"/>
    <property type="gene ID" value="AET4Gv20252100"/>
</dbReference>
<reference evidence="3" key="1">
    <citation type="journal article" date="2014" name="Science">
        <title>Ancient hybridizations among the ancestral genomes of bread wheat.</title>
        <authorList>
            <consortium name="International Wheat Genome Sequencing Consortium,"/>
            <person name="Marcussen T."/>
            <person name="Sandve S.R."/>
            <person name="Heier L."/>
            <person name="Spannagl M."/>
            <person name="Pfeifer M."/>
            <person name="Jakobsen K.S."/>
            <person name="Wulff B.B."/>
            <person name="Steuernagel B."/>
            <person name="Mayer K.F."/>
            <person name="Olsen O.A."/>
        </authorList>
    </citation>
    <scope>NUCLEOTIDE SEQUENCE [LARGE SCALE GENOMIC DNA]</scope>
    <source>
        <strain evidence="3">cv. AL8/78</strain>
    </source>
</reference>
<dbReference type="Proteomes" id="UP000015105">
    <property type="component" value="Chromosome 4D"/>
</dbReference>
<evidence type="ECO:0000256" key="1">
    <source>
        <dbReference type="SAM" id="Phobius"/>
    </source>
</evidence>
<dbReference type="EnsemblPlants" id="AET4Gv20252100.50">
    <property type="protein sequence ID" value="AET4Gv20252100.50"/>
    <property type="gene ID" value="AET4Gv20252100"/>
</dbReference>
<accession>A0A453HNZ2</accession>
<proteinExistence type="predicted"/>
<feature type="transmembrane region" description="Helical" evidence="1">
    <location>
        <begin position="6"/>
        <end position="28"/>
    </location>
</feature>
<keyword evidence="1" id="KW-1133">Transmembrane helix</keyword>
<dbReference type="AlphaFoldDB" id="A0A453HNZ2"/>
<keyword evidence="1" id="KW-0472">Membrane</keyword>